<gene>
    <name evidence="1" type="ORF">METZ01_LOCUS513981</name>
</gene>
<evidence type="ECO:0000313" key="1">
    <source>
        <dbReference type="EMBL" id="SVE61127.1"/>
    </source>
</evidence>
<reference evidence="1" key="1">
    <citation type="submission" date="2018-05" db="EMBL/GenBank/DDBJ databases">
        <authorList>
            <person name="Lanie J.A."/>
            <person name="Ng W.-L."/>
            <person name="Kazmierczak K.M."/>
            <person name="Andrzejewski T.M."/>
            <person name="Davidsen T.M."/>
            <person name="Wayne K.J."/>
            <person name="Tettelin H."/>
            <person name="Glass J.I."/>
            <person name="Rusch D."/>
            <person name="Podicherti R."/>
            <person name="Tsui H.-C.T."/>
            <person name="Winkler M.E."/>
        </authorList>
    </citation>
    <scope>NUCLEOTIDE SEQUENCE</scope>
</reference>
<dbReference type="AlphaFoldDB" id="A0A383EW71"/>
<accession>A0A383EW71</accession>
<name>A0A383EW71_9ZZZZ</name>
<feature type="non-terminal residue" evidence="1">
    <location>
        <position position="229"/>
    </location>
</feature>
<protein>
    <submittedName>
        <fullName evidence="1">Uncharacterized protein</fullName>
    </submittedName>
</protein>
<sequence>VFSHLKDSHNKVVDQKVAGLRSQGFEPIIKILIHGLNLKQAKAAETVAIAMLGKDILTNKVLGSGSSLTNVSPEELIHHYNAKEVFIKHKVILIVRNPWNPNLSERYHYDRTRSAWKVGKMGKKDLAEYALLVHQGVVKRVYTIANWYPDGTTFHNRNDPSNKYYVEDYKIRDRYEFVGRLLHPEEKLARLYVGKSVKRYLRGTGSAIHYSYNADGELYKFNKNNKVTN</sequence>
<organism evidence="1">
    <name type="scientific">marine metagenome</name>
    <dbReference type="NCBI Taxonomy" id="408172"/>
    <lineage>
        <taxon>unclassified sequences</taxon>
        <taxon>metagenomes</taxon>
        <taxon>ecological metagenomes</taxon>
    </lineage>
</organism>
<proteinExistence type="predicted"/>
<dbReference type="EMBL" id="UINC01229424">
    <property type="protein sequence ID" value="SVE61127.1"/>
    <property type="molecule type" value="Genomic_DNA"/>
</dbReference>
<feature type="non-terminal residue" evidence="1">
    <location>
        <position position="1"/>
    </location>
</feature>